<sequence>MKIGDLQGPLLGNLLQFDNAKPLAYLQDLSHKYGGVTYLRHGSTPILMVSSRKVAKQILKSQDSRPPVLAQQKLSYNGVDMAFSPYNPHWRETRRMCTLHLFSPKQILSFRPVSEAQVSRVVYKLHARLNQPANLSDMAMSLASNTIYGVAFGKTYDDDEYEKKKLDKLVLEAQALMVSFYVSDHFKVFGSLMIISTPFSSSESDIIDLMLKLKREKPDSITWDQIKALLMNLFVAGTDTVAAAIVWTMTALMLRLDIMRKTQEHIREVVGRKDNGIMITEDELMKLPYLKAVVMEALRLDPGIWEDPEEFVPERFLNVSDSDWEFKMIPFGGGRRRCPGMNMGMVSIHLALANLLYSFDWAGPPSAPPIDTEALPGFTMHKKNPLILLPTLPLS</sequence>
<dbReference type="InterPro" id="IPR017972">
    <property type="entry name" value="Cyt_P450_CS"/>
</dbReference>
<accession>A0A8X8Z0P9</accession>
<evidence type="ECO:0000313" key="14">
    <source>
        <dbReference type="EMBL" id="KAG6387059.1"/>
    </source>
</evidence>
<keyword evidence="8 13" id="KW-0560">Oxidoreductase</keyword>
<comment type="similarity">
    <text evidence="3 13">Belongs to the cytochrome P450 family.</text>
</comment>
<dbReference type="PANTHER" id="PTHR47955">
    <property type="entry name" value="CYTOCHROME P450 FAMILY 71 PROTEIN"/>
    <property type="match status" value="1"/>
</dbReference>
<keyword evidence="10 13" id="KW-0503">Monooxygenase</keyword>
<keyword evidence="15" id="KW-1185">Reference proteome</keyword>
<dbReference type="Proteomes" id="UP000298416">
    <property type="component" value="Unassembled WGS sequence"/>
</dbReference>
<dbReference type="PRINTS" id="PR00385">
    <property type="entry name" value="P450"/>
</dbReference>
<dbReference type="AlphaFoldDB" id="A0A8X8Z0P9"/>
<dbReference type="GO" id="GO:0016712">
    <property type="term" value="F:oxidoreductase activity, acting on paired donors, with incorporation or reduction of molecular oxygen, reduced flavin or flavoprotein as one donor, and incorporation of one atom of oxygen"/>
    <property type="evidence" value="ECO:0007669"/>
    <property type="project" value="UniProtKB-ARBA"/>
</dbReference>
<evidence type="ECO:0000256" key="13">
    <source>
        <dbReference type="RuleBase" id="RU000461"/>
    </source>
</evidence>
<evidence type="ECO:0000256" key="10">
    <source>
        <dbReference type="ARBA" id="ARBA00023033"/>
    </source>
</evidence>
<evidence type="ECO:0000256" key="5">
    <source>
        <dbReference type="ARBA" id="ARBA00022692"/>
    </source>
</evidence>
<proteinExistence type="inferred from homology"/>
<keyword evidence="7" id="KW-1133">Transmembrane helix</keyword>
<evidence type="ECO:0000256" key="3">
    <source>
        <dbReference type="ARBA" id="ARBA00010617"/>
    </source>
</evidence>
<evidence type="ECO:0000256" key="6">
    <source>
        <dbReference type="ARBA" id="ARBA00022723"/>
    </source>
</evidence>
<evidence type="ECO:0000256" key="1">
    <source>
        <dbReference type="ARBA" id="ARBA00001971"/>
    </source>
</evidence>
<dbReference type="Gene3D" id="1.10.630.10">
    <property type="entry name" value="Cytochrome P450"/>
    <property type="match status" value="2"/>
</dbReference>
<organism evidence="14">
    <name type="scientific">Salvia splendens</name>
    <name type="common">Scarlet sage</name>
    <dbReference type="NCBI Taxonomy" id="180675"/>
    <lineage>
        <taxon>Eukaryota</taxon>
        <taxon>Viridiplantae</taxon>
        <taxon>Streptophyta</taxon>
        <taxon>Embryophyta</taxon>
        <taxon>Tracheophyta</taxon>
        <taxon>Spermatophyta</taxon>
        <taxon>Magnoliopsida</taxon>
        <taxon>eudicotyledons</taxon>
        <taxon>Gunneridae</taxon>
        <taxon>Pentapetalae</taxon>
        <taxon>asterids</taxon>
        <taxon>lamiids</taxon>
        <taxon>Lamiales</taxon>
        <taxon>Lamiaceae</taxon>
        <taxon>Nepetoideae</taxon>
        <taxon>Mentheae</taxon>
        <taxon>Salviinae</taxon>
        <taxon>Salvia</taxon>
        <taxon>Salvia subgen. Calosphace</taxon>
        <taxon>core Calosphace</taxon>
    </lineage>
</organism>
<feature type="binding site" description="axial binding residue" evidence="12">
    <location>
        <position position="338"/>
    </location>
    <ligand>
        <name>heme</name>
        <dbReference type="ChEBI" id="CHEBI:30413"/>
    </ligand>
    <ligandPart>
        <name>Fe</name>
        <dbReference type="ChEBI" id="CHEBI:18248"/>
    </ligandPart>
</feature>
<dbReference type="GO" id="GO:0016114">
    <property type="term" value="P:terpenoid biosynthetic process"/>
    <property type="evidence" value="ECO:0007669"/>
    <property type="project" value="UniProtKB-ARBA"/>
</dbReference>
<dbReference type="GO" id="GO:0016020">
    <property type="term" value="C:membrane"/>
    <property type="evidence" value="ECO:0007669"/>
    <property type="project" value="UniProtKB-SubCell"/>
</dbReference>
<comment type="cofactor">
    <cofactor evidence="1 12">
        <name>heme</name>
        <dbReference type="ChEBI" id="CHEBI:30413"/>
    </cofactor>
</comment>
<dbReference type="PANTHER" id="PTHR47955:SF22">
    <property type="entry name" value="CYTOCHROME P450 83B1-LIKE"/>
    <property type="match status" value="1"/>
</dbReference>
<dbReference type="EMBL" id="PNBA02000021">
    <property type="protein sequence ID" value="KAG6387059.1"/>
    <property type="molecule type" value="Genomic_DNA"/>
</dbReference>
<comment type="caution">
    <text evidence="14">The sequence shown here is derived from an EMBL/GenBank/DDBJ whole genome shotgun (WGS) entry which is preliminary data.</text>
</comment>
<evidence type="ECO:0000256" key="7">
    <source>
        <dbReference type="ARBA" id="ARBA00022989"/>
    </source>
</evidence>
<name>A0A8X8Z0P9_SALSN</name>
<dbReference type="GO" id="GO:0020037">
    <property type="term" value="F:heme binding"/>
    <property type="evidence" value="ECO:0007669"/>
    <property type="project" value="InterPro"/>
</dbReference>
<dbReference type="InterPro" id="IPR036396">
    <property type="entry name" value="Cyt_P450_sf"/>
</dbReference>
<dbReference type="SUPFAM" id="SSF48264">
    <property type="entry name" value="Cytochrome P450"/>
    <property type="match status" value="1"/>
</dbReference>
<dbReference type="GO" id="GO:0005506">
    <property type="term" value="F:iron ion binding"/>
    <property type="evidence" value="ECO:0007669"/>
    <property type="project" value="InterPro"/>
</dbReference>
<dbReference type="InterPro" id="IPR001128">
    <property type="entry name" value="Cyt_P450"/>
</dbReference>
<protein>
    <submittedName>
        <fullName evidence="14">Uncharacterized protein</fullName>
    </submittedName>
</protein>
<dbReference type="InterPro" id="IPR002401">
    <property type="entry name" value="Cyt_P450_E_grp-I"/>
</dbReference>
<keyword evidence="9 12" id="KW-0408">Iron</keyword>
<evidence type="ECO:0000256" key="12">
    <source>
        <dbReference type="PIRSR" id="PIRSR602401-1"/>
    </source>
</evidence>
<reference evidence="14" key="2">
    <citation type="submission" date="2020-08" db="EMBL/GenBank/DDBJ databases">
        <title>Plant Genome Project.</title>
        <authorList>
            <person name="Zhang R.-G."/>
        </authorList>
    </citation>
    <scope>NUCLEOTIDE SEQUENCE</scope>
    <source>
        <strain evidence="14">Huo1</strain>
        <tissue evidence="14">Leaf</tissue>
    </source>
</reference>
<dbReference type="PROSITE" id="PS00086">
    <property type="entry name" value="CYTOCHROME_P450"/>
    <property type="match status" value="1"/>
</dbReference>
<reference evidence="14" key="1">
    <citation type="submission" date="2018-01" db="EMBL/GenBank/DDBJ databases">
        <authorList>
            <person name="Mao J.F."/>
        </authorList>
    </citation>
    <scope>NUCLEOTIDE SEQUENCE</scope>
    <source>
        <strain evidence="14">Huo1</strain>
        <tissue evidence="14">Leaf</tissue>
    </source>
</reference>
<keyword evidence="4 12" id="KW-0349">Heme</keyword>
<comment type="subcellular location">
    <subcellularLocation>
        <location evidence="2">Membrane</location>
        <topology evidence="2">Single-pass membrane protein</topology>
    </subcellularLocation>
</comment>
<evidence type="ECO:0000256" key="4">
    <source>
        <dbReference type="ARBA" id="ARBA00022617"/>
    </source>
</evidence>
<keyword evidence="6 12" id="KW-0479">Metal-binding</keyword>
<dbReference type="Pfam" id="PF00067">
    <property type="entry name" value="p450"/>
    <property type="match status" value="2"/>
</dbReference>
<keyword evidence="5" id="KW-0812">Transmembrane</keyword>
<evidence type="ECO:0000256" key="9">
    <source>
        <dbReference type="ARBA" id="ARBA00023004"/>
    </source>
</evidence>
<evidence type="ECO:0000313" key="15">
    <source>
        <dbReference type="Proteomes" id="UP000298416"/>
    </source>
</evidence>
<evidence type="ECO:0000256" key="11">
    <source>
        <dbReference type="ARBA" id="ARBA00023136"/>
    </source>
</evidence>
<dbReference type="PRINTS" id="PR00463">
    <property type="entry name" value="EP450I"/>
</dbReference>
<evidence type="ECO:0000256" key="2">
    <source>
        <dbReference type="ARBA" id="ARBA00004167"/>
    </source>
</evidence>
<keyword evidence="11" id="KW-0472">Membrane</keyword>
<gene>
    <name evidence="14" type="ORF">SASPL_152241</name>
</gene>
<evidence type="ECO:0000256" key="8">
    <source>
        <dbReference type="ARBA" id="ARBA00023002"/>
    </source>
</evidence>